<feature type="domain" description="HTH araC/xylS-type" evidence="4">
    <location>
        <begin position="164"/>
        <end position="262"/>
    </location>
</feature>
<dbReference type="PROSITE" id="PS01124">
    <property type="entry name" value="HTH_ARAC_FAMILY_2"/>
    <property type="match status" value="1"/>
</dbReference>
<dbReference type="SMART" id="SM00342">
    <property type="entry name" value="HTH_ARAC"/>
    <property type="match status" value="1"/>
</dbReference>
<dbReference type="GO" id="GO:0003700">
    <property type="term" value="F:DNA-binding transcription factor activity"/>
    <property type="evidence" value="ECO:0007669"/>
    <property type="project" value="InterPro"/>
</dbReference>
<dbReference type="GO" id="GO:0043565">
    <property type="term" value="F:sequence-specific DNA binding"/>
    <property type="evidence" value="ECO:0007669"/>
    <property type="project" value="InterPro"/>
</dbReference>
<name>A0A645F1Q2_9ZZZZ</name>
<evidence type="ECO:0000256" key="2">
    <source>
        <dbReference type="ARBA" id="ARBA00023125"/>
    </source>
</evidence>
<dbReference type="InterPro" id="IPR018060">
    <property type="entry name" value="HTH_AraC"/>
</dbReference>
<evidence type="ECO:0000259" key="4">
    <source>
        <dbReference type="PROSITE" id="PS01124"/>
    </source>
</evidence>
<reference evidence="5" key="1">
    <citation type="submission" date="2019-08" db="EMBL/GenBank/DDBJ databases">
        <authorList>
            <person name="Kucharzyk K."/>
            <person name="Murdoch R.W."/>
            <person name="Higgins S."/>
            <person name="Loffler F."/>
        </authorList>
    </citation>
    <scope>NUCLEOTIDE SEQUENCE</scope>
</reference>
<dbReference type="Gene3D" id="2.60.120.280">
    <property type="entry name" value="Regulatory protein AraC"/>
    <property type="match status" value="1"/>
</dbReference>
<protein>
    <submittedName>
        <fullName evidence="5">Arabinose operon regulatory protein</fullName>
    </submittedName>
</protein>
<organism evidence="5">
    <name type="scientific">bioreactor metagenome</name>
    <dbReference type="NCBI Taxonomy" id="1076179"/>
    <lineage>
        <taxon>unclassified sequences</taxon>
        <taxon>metagenomes</taxon>
        <taxon>ecological metagenomes</taxon>
    </lineage>
</organism>
<dbReference type="Pfam" id="PF12833">
    <property type="entry name" value="HTH_18"/>
    <property type="match status" value="1"/>
</dbReference>
<accession>A0A645F1Q2</accession>
<keyword evidence="1" id="KW-0805">Transcription regulation</keyword>
<keyword evidence="2" id="KW-0238">DNA-binding</keyword>
<evidence type="ECO:0000256" key="3">
    <source>
        <dbReference type="ARBA" id="ARBA00023163"/>
    </source>
</evidence>
<gene>
    <name evidence="5" type="primary">araC_14</name>
    <name evidence="5" type="ORF">SDC9_155520</name>
</gene>
<sequence>MARKETFHGSDTGCELYSGLHEHLQGDRFWGHNRNWNLLLNHEGKIRLEIKGRSLDFEKGSLVLIEPESPRKFVVLGNWQVQWIHFNLDLHVPFSPEWPCVIPGVFRLMPDKTEFDKFKTLFAEVRQICRIRRLGWYRLAYCLVQEVILRGNMLNESGLDSRHIEFASRMLENLGSVENMGELAEKCSLSRAGFFEKFKETFGVTPGEYREQQVLSRVQELLETTAMSLKEIAGMMKYDNVFYLSLRFKKKFGVSSREYRARYRATLSHPSSAAPHGSEN</sequence>
<dbReference type="PANTHER" id="PTHR46796">
    <property type="entry name" value="HTH-TYPE TRANSCRIPTIONAL ACTIVATOR RHAS-RELATED"/>
    <property type="match status" value="1"/>
</dbReference>
<dbReference type="InterPro" id="IPR050204">
    <property type="entry name" value="AraC_XylS_family_regulators"/>
</dbReference>
<dbReference type="Pfam" id="PF02311">
    <property type="entry name" value="AraC_binding"/>
    <property type="match status" value="1"/>
</dbReference>
<dbReference type="EMBL" id="VSSQ01054265">
    <property type="protein sequence ID" value="MPN08238.1"/>
    <property type="molecule type" value="Genomic_DNA"/>
</dbReference>
<dbReference type="AlphaFoldDB" id="A0A645F1Q2"/>
<evidence type="ECO:0000313" key="5">
    <source>
        <dbReference type="EMBL" id="MPN08238.1"/>
    </source>
</evidence>
<dbReference type="SUPFAM" id="SSF51215">
    <property type="entry name" value="Regulatory protein AraC"/>
    <property type="match status" value="1"/>
</dbReference>
<comment type="caution">
    <text evidence="5">The sequence shown here is derived from an EMBL/GenBank/DDBJ whole genome shotgun (WGS) entry which is preliminary data.</text>
</comment>
<dbReference type="PANTHER" id="PTHR46796:SF6">
    <property type="entry name" value="ARAC SUBFAMILY"/>
    <property type="match status" value="1"/>
</dbReference>
<keyword evidence="3" id="KW-0804">Transcription</keyword>
<evidence type="ECO:0000256" key="1">
    <source>
        <dbReference type="ARBA" id="ARBA00023015"/>
    </source>
</evidence>
<proteinExistence type="predicted"/>
<dbReference type="InterPro" id="IPR009057">
    <property type="entry name" value="Homeodomain-like_sf"/>
</dbReference>
<dbReference type="InterPro" id="IPR003313">
    <property type="entry name" value="AraC-bd"/>
</dbReference>
<dbReference type="InterPro" id="IPR037923">
    <property type="entry name" value="HTH-like"/>
</dbReference>
<dbReference type="SUPFAM" id="SSF46689">
    <property type="entry name" value="Homeodomain-like"/>
    <property type="match status" value="2"/>
</dbReference>
<dbReference type="Gene3D" id="1.10.10.60">
    <property type="entry name" value="Homeodomain-like"/>
    <property type="match status" value="2"/>
</dbReference>